<gene>
    <name evidence="2" type="ORF">FAZ95_11795</name>
</gene>
<keyword evidence="3" id="KW-1185">Reference proteome</keyword>
<evidence type="ECO:0000256" key="1">
    <source>
        <dbReference type="SAM" id="MobiDB-lite"/>
    </source>
</evidence>
<dbReference type="KEGG" id="tvl:FAZ95_11795"/>
<dbReference type="OrthoDB" id="7059163at2"/>
<evidence type="ECO:0008006" key="4">
    <source>
        <dbReference type="Google" id="ProtNLM"/>
    </source>
</evidence>
<accession>A0A4P8IQ98</accession>
<dbReference type="RefSeq" id="WP_137332619.1">
    <property type="nucleotide sequence ID" value="NZ_CP040077.1"/>
</dbReference>
<evidence type="ECO:0000313" key="2">
    <source>
        <dbReference type="EMBL" id="QCP49795.1"/>
    </source>
</evidence>
<evidence type="ECO:0000313" key="3">
    <source>
        <dbReference type="Proteomes" id="UP000298656"/>
    </source>
</evidence>
<reference evidence="2 3" key="1">
    <citation type="submission" date="2019-05" db="EMBL/GenBank/DDBJ databases">
        <title>Burkholderia sp. DHOD12, isolated from subtropical forest soil.</title>
        <authorList>
            <person name="Gao Z.-H."/>
            <person name="Qiu L.-H."/>
        </authorList>
    </citation>
    <scope>NUCLEOTIDE SEQUENCE [LARGE SCALE GENOMIC DNA]</scope>
    <source>
        <strain evidence="2 3">DHOD12</strain>
    </source>
</reference>
<feature type="region of interest" description="Disordered" evidence="1">
    <location>
        <begin position="1"/>
        <end position="30"/>
    </location>
</feature>
<dbReference type="EMBL" id="CP040077">
    <property type="protein sequence ID" value="QCP49795.1"/>
    <property type="molecule type" value="Genomic_DNA"/>
</dbReference>
<proteinExistence type="predicted"/>
<dbReference type="Gene3D" id="2.60.120.10">
    <property type="entry name" value="Jelly Rolls"/>
    <property type="match status" value="1"/>
</dbReference>
<dbReference type="Proteomes" id="UP000298656">
    <property type="component" value="Chromosome 1"/>
</dbReference>
<organism evidence="2 3">
    <name type="scientific">Trinickia violacea</name>
    <dbReference type="NCBI Taxonomy" id="2571746"/>
    <lineage>
        <taxon>Bacteria</taxon>
        <taxon>Pseudomonadati</taxon>
        <taxon>Pseudomonadota</taxon>
        <taxon>Betaproteobacteria</taxon>
        <taxon>Burkholderiales</taxon>
        <taxon>Burkholderiaceae</taxon>
        <taxon>Trinickia</taxon>
    </lineage>
</organism>
<protein>
    <recommendedName>
        <fullName evidence="4">Cysteine dioxygenase</fullName>
    </recommendedName>
</protein>
<sequence>MTLVPQTRAPLQQLFPAEASAHTPADTRPGSGWPVAFTNYEFPVKGQGTVSFTFKTEGPFRIVLGSEKNLDGTLLVLEVGLDKTVLRRDNGTDAAGVIAETTAKKALVDPGIAISYWMSLDYLNARVRFGKGEMLPQLVVFEAPLPVTPPNPAALSAGATAKARREARKAAASEAAGAFKSLRYIGIAARAGTPRPVALAHLLWPLPVVLAPPPVLVSSDRITLDMIARNQATVIESLPDACQVLYGNVGGPAIELDTPDFPDFSAAINYSIVTPGCLCYEKLKEKASEFGKYEPDETYLRITIGPNQGDSPGSPYVLEIWPGNHYSPIHDHGEACAVIKVLHGDIWVELYPELNPDVTDYFTEAVFHQGEVTYLTPEYYQVHKLVNRNPPGNMTATIQCYRYPDNDAVHWEYFDYIDGDQIKQFTPNSDWEYLAFRALIRAEWAKVN</sequence>
<name>A0A4P8IQ98_9BURK</name>
<dbReference type="SUPFAM" id="SSF51182">
    <property type="entry name" value="RmlC-like cupins"/>
    <property type="match status" value="1"/>
</dbReference>
<dbReference type="AlphaFoldDB" id="A0A4P8IQ98"/>
<dbReference type="InterPro" id="IPR014710">
    <property type="entry name" value="RmlC-like_jellyroll"/>
</dbReference>
<dbReference type="InterPro" id="IPR011051">
    <property type="entry name" value="RmlC_Cupin_sf"/>
</dbReference>